<evidence type="ECO:0000256" key="4">
    <source>
        <dbReference type="ARBA" id="ARBA00022801"/>
    </source>
</evidence>
<gene>
    <name evidence="9" type="primary">recJ</name>
    <name evidence="9" type="ORF">H6A12_02310</name>
</gene>
<comment type="caution">
    <text evidence="9">The sequence shown here is derived from an EMBL/GenBank/DDBJ whole genome shotgun (WGS) entry which is preliminary data.</text>
</comment>
<dbReference type="InterPro" id="IPR051673">
    <property type="entry name" value="SSDNA_exonuclease_RecJ"/>
</dbReference>
<evidence type="ECO:0000256" key="2">
    <source>
        <dbReference type="ARBA" id="ARBA00019841"/>
    </source>
</evidence>
<dbReference type="GO" id="GO:0006281">
    <property type="term" value="P:DNA repair"/>
    <property type="evidence" value="ECO:0007669"/>
    <property type="project" value="InterPro"/>
</dbReference>
<protein>
    <recommendedName>
        <fullName evidence="2">Single-stranded-DNA-specific exonuclease RecJ</fullName>
    </recommendedName>
</protein>
<dbReference type="Pfam" id="PF02272">
    <property type="entry name" value="DHHA1"/>
    <property type="match status" value="1"/>
</dbReference>
<proteinExistence type="inferred from homology"/>
<evidence type="ECO:0000256" key="5">
    <source>
        <dbReference type="ARBA" id="ARBA00022839"/>
    </source>
</evidence>
<feature type="domain" description="DDH" evidence="6">
    <location>
        <begin position="78"/>
        <end position="206"/>
    </location>
</feature>
<reference evidence="9" key="2">
    <citation type="journal article" date="2021" name="Sci. Rep.">
        <title>The distribution of antibiotic resistance genes in chicken gut microbiota commensals.</title>
        <authorList>
            <person name="Juricova H."/>
            <person name="Matiasovicova J."/>
            <person name="Kubasova T."/>
            <person name="Cejkova D."/>
            <person name="Rychlik I."/>
        </authorList>
    </citation>
    <scope>NUCLEOTIDE SEQUENCE</scope>
    <source>
        <strain evidence="9">An559</strain>
    </source>
</reference>
<keyword evidence="4" id="KW-0378">Hydrolase</keyword>
<dbReference type="Gene3D" id="3.90.1640.30">
    <property type="match status" value="1"/>
</dbReference>
<dbReference type="Gene3D" id="3.10.310.30">
    <property type="match status" value="1"/>
</dbReference>
<sequence>MVKRWSMKTVRREDVSALASECGISRLTASVLLSRGYRTYEQAARFFDRQSPLSSPFDMADMEQAVDRIQTALDTQEKIAVYGDYDCDGVTASALLFTYLQLMGADVTVYIPERTTEGYGLNRGAIKTLADEGVTLIITVDNGISAVDEVDYASSLGVDVVITDHHQPGELLPAAVAVVDPHRKDDMSTFKDLAGVGVALKLVGALDNDMEGALESFSHFAAIGTVGDVVPLVSENRRIVMEGLSSLRYCELPGLCALMEQAGIVPQKLSSQTVAFSIVPRINAAGRLGSAKLALSLLLSEDAEEAQQLAASLCDMNAKRQAEEQLILSEIEAQIAENQGLLRGRLLILRGEHWNHGVIGIVAARLLEKYGKPTLLMSMDELGFLRGSARSVGDFHLFKALSANCETLTQYGGHRLAAGFSLKAEDFPAFCAGMEAYAKEQFDFMPQQELLLAGELTAADLTVETIFQISQLEPFGAENETPVFLMKNAQITAITPLSGGKHQRLSVVFDKKEASVLWFGMEANAVPFAVGAYVDLAVTAEINEYNGRQSVSLKLRDIRPADFDEMRFFNAKGYYEKIKRGEPVSDGVRARALPTREEIAVVYRFLRQNASLSFDSERLLFALGQKTINYCKLLVLLDILKEADLLSVTSGGTFALCAPTKKADLTQTPTYRRLS</sequence>
<dbReference type="InterPro" id="IPR041122">
    <property type="entry name" value="RecJ_OB"/>
</dbReference>
<keyword evidence="10" id="KW-1185">Reference proteome</keyword>
<evidence type="ECO:0000256" key="3">
    <source>
        <dbReference type="ARBA" id="ARBA00022722"/>
    </source>
</evidence>
<evidence type="ECO:0000259" key="8">
    <source>
        <dbReference type="Pfam" id="PF17768"/>
    </source>
</evidence>
<evidence type="ECO:0000313" key="10">
    <source>
        <dbReference type="Proteomes" id="UP000774750"/>
    </source>
</evidence>
<name>A0A938X5P3_9FIRM</name>
<dbReference type="GO" id="GO:0006310">
    <property type="term" value="P:DNA recombination"/>
    <property type="evidence" value="ECO:0007669"/>
    <property type="project" value="InterPro"/>
</dbReference>
<dbReference type="InterPro" id="IPR038763">
    <property type="entry name" value="DHH_sf"/>
</dbReference>
<feature type="domain" description="RecJ OB" evidence="8">
    <location>
        <begin position="454"/>
        <end position="557"/>
    </location>
</feature>
<keyword evidence="3" id="KW-0540">Nuclease</keyword>
<dbReference type="NCBIfam" id="TIGR00644">
    <property type="entry name" value="recJ"/>
    <property type="match status" value="1"/>
</dbReference>
<evidence type="ECO:0000313" key="9">
    <source>
        <dbReference type="EMBL" id="MBM6919994.1"/>
    </source>
</evidence>
<dbReference type="RefSeq" id="WP_204444359.1">
    <property type="nucleotide sequence ID" value="NZ_JACJKY010000003.1"/>
</dbReference>
<organism evidence="9 10">
    <name type="scientific">Merdimmobilis hominis</name>
    <dbReference type="NCBI Taxonomy" id="2897707"/>
    <lineage>
        <taxon>Bacteria</taxon>
        <taxon>Bacillati</taxon>
        <taxon>Bacillota</taxon>
        <taxon>Clostridia</taxon>
        <taxon>Eubacteriales</taxon>
        <taxon>Oscillospiraceae</taxon>
        <taxon>Merdimmobilis</taxon>
    </lineage>
</organism>
<dbReference type="PANTHER" id="PTHR30255">
    <property type="entry name" value="SINGLE-STRANDED-DNA-SPECIFIC EXONUCLEASE RECJ"/>
    <property type="match status" value="1"/>
</dbReference>
<dbReference type="InterPro" id="IPR001667">
    <property type="entry name" value="DDH_dom"/>
</dbReference>
<evidence type="ECO:0000259" key="7">
    <source>
        <dbReference type="Pfam" id="PF02272"/>
    </source>
</evidence>
<dbReference type="InterPro" id="IPR004610">
    <property type="entry name" value="RecJ"/>
</dbReference>
<keyword evidence="5 9" id="KW-0269">Exonuclease</keyword>
<dbReference type="InterPro" id="IPR003156">
    <property type="entry name" value="DHHA1_dom"/>
</dbReference>
<evidence type="ECO:0000256" key="1">
    <source>
        <dbReference type="ARBA" id="ARBA00005915"/>
    </source>
</evidence>
<dbReference type="AlphaFoldDB" id="A0A938X5P3"/>
<dbReference type="Proteomes" id="UP000774750">
    <property type="component" value="Unassembled WGS sequence"/>
</dbReference>
<dbReference type="PANTHER" id="PTHR30255:SF2">
    <property type="entry name" value="SINGLE-STRANDED-DNA-SPECIFIC EXONUCLEASE RECJ"/>
    <property type="match status" value="1"/>
</dbReference>
<reference evidence="9" key="1">
    <citation type="submission" date="2020-08" db="EMBL/GenBank/DDBJ databases">
        <authorList>
            <person name="Cejkova D."/>
            <person name="Kubasova T."/>
            <person name="Jahodarova E."/>
            <person name="Rychlik I."/>
        </authorList>
    </citation>
    <scope>NUCLEOTIDE SEQUENCE</scope>
    <source>
        <strain evidence="9">An559</strain>
    </source>
</reference>
<comment type="similarity">
    <text evidence="1">Belongs to the RecJ family.</text>
</comment>
<evidence type="ECO:0000259" key="6">
    <source>
        <dbReference type="Pfam" id="PF01368"/>
    </source>
</evidence>
<dbReference type="Pfam" id="PF01368">
    <property type="entry name" value="DHH"/>
    <property type="match status" value="1"/>
</dbReference>
<dbReference type="Pfam" id="PF17768">
    <property type="entry name" value="RecJ_OB"/>
    <property type="match status" value="1"/>
</dbReference>
<accession>A0A938X5P3</accession>
<dbReference type="SUPFAM" id="SSF64182">
    <property type="entry name" value="DHH phosphoesterases"/>
    <property type="match status" value="1"/>
</dbReference>
<dbReference type="GO" id="GO:0008409">
    <property type="term" value="F:5'-3' exonuclease activity"/>
    <property type="evidence" value="ECO:0007669"/>
    <property type="project" value="InterPro"/>
</dbReference>
<dbReference type="EMBL" id="JACJKY010000003">
    <property type="protein sequence ID" value="MBM6919994.1"/>
    <property type="molecule type" value="Genomic_DNA"/>
</dbReference>
<dbReference type="GO" id="GO:0003676">
    <property type="term" value="F:nucleic acid binding"/>
    <property type="evidence" value="ECO:0007669"/>
    <property type="project" value="InterPro"/>
</dbReference>
<feature type="domain" description="DHHA1" evidence="7">
    <location>
        <begin position="345"/>
        <end position="439"/>
    </location>
</feature>